<feature type="domain" description="ParB-like N-terminal" evidence="1">
    <location>
        <begin position="8"/>
        <end position="97"/>
    </location>
</feature>
<dbReference type="InterPro" id="IPR003115">
    <property type="entry name" value="ParB_N"/>
</dbReference>
<dbReference type="GO" id="GO:0003676">
    <property type="term" value="F:nucleic acid binding"/>
    <property type="evidence" value="ECO:0007669"/>
    <property type="project" value="InterPro"/>
</dbReference>
<dbReference type="InterPro" id="IPR002052">
    <property type="entry name" value="DNA_methylase_N6_adenine_CS"/>
</dbReference>
<dbReference type="InterPro" id="IPR050336">
    <property type="entry name" value="Chromosome_partition/occlusion"/>
</dbReference>
<gene>
    <name evidence="2" type="ORF">S01H1_79388</name>
</gene>
<dbReference type="Gene3D" id="3.40.50.150">
    <property type="entry name" value="Vaccinia Virus protein VP39"/>
    <property type="match status" value="1"/>
</dbReference>
<dbReference type="GO" id="GO:0032259">
    <property type="term" value="P:methylation"/>
    <property type="evidence" value="ECO:0007669"/>
    <property type="project" value="InterPro"/>
</dbReference>
<protein>
    <recommendedName>
        <fullName evidence="1">ParB-like N-terminal domain-containing protein</fullName>
    </recommendedName>
</protein>
<dbReference type="EMBL" id="BARS01053509">
    <property type="protein sequence ID" value="GAG52037.1"/>
    <property type="molecule type" value="Genomic_DNA"/>
</dbReference>
<dbReference type="AlphaFoldDB" id="X0Z052"/>
<sequence>KDWSMNIQKVPISKVQLWDKNPRNIKTKDFERLKRQIQELGVYKPMIAYPENGGFTVIGGNMRLQALKALGINEVEISVVNPKDEAEKIKIALSDNDRAGEYEEDKLAELVYPFIEDIKLEDYKVDLGEAVDLQSVIEDFAPNLDGTEDEVPEIDDSPAVTQLGDLFTLGRHRLLCGDATKKEDVERLMDGKKADMVFTDPPYGMDLDTDYSKLHLASKMMGRANS</sequence>
<evidence type="ECO:0000313" key="2">
    <source>
        <dbReference type="EMBL" id="GAG52037.1"/>
    </source>
</evidence>
<name>X0Z052_9ZZZZ</name>
<feature type="non-terminal residue" evidence="2">
    <location>
        <position position="1"/>
    </location>
</feature>
<dbReference type="Gene3D" id="3.90.1530.10">
    <property type="entry name" value="Conserved hypothetical protein from pyrococcus furiosus pfu- 392566-001, ParB domain"/>
    <property type="match status" value="1"/>
</dbReference>
<accession>X0Z052</accession>
<dbReference type="Pfam" id="PF02195">
    <property type="entry name" value="ParB_N"/>
    <property type="match status" value="1"/>
</dbReference>
<feature type="non-terminal residue" evidence="2">
    <location>
        <position position="226"/>
    </location>
</feature>
<proteinExistence type="predicted"/>
<evidence type="ECO:0000259" key="1">
    <source>
        <dbReference type="SMART" id="SM00470"/>
    </source>
</evidence>
<dbReference type="GO" id="GO:0005694">
    <property type="term" value="C:chromosome"/>
    <property type="evidence" value="ECO:0007669"/>
    <property type="project" value="TreeGrafter"/>
</dbReference>
<dbReference type="PANTHER" id="PTHR33375:SF1">
    <property type="entry name" value="CHROMOSOME-PARTITIONING PROTEIN PARB-RELATED"/>
    <property type="match status" value="1"/>
</dbReference>
<dbReference type="GO" id="GO:0007059">
    <property type="term" value="P:chromosome segregation"/>
    <property type="evidence" value="ECO:0007669"/>
    <property type="project" value="TreeGrafter"/>
</dbReference>
<dbReference type="InterPro" id="IPR036086">
    <property type="entry name" value="ParB/Sulfiredoxin_sf"/>
</dbReference>
<dbReference type="SMART" id="SM00470">
    <property type="entry name" value="ParB"/>
    <property type="match status" value="1"/>
</dbReference>
<organism evidence="2">
    <name type="scientific">marine sediment metagenome</name>
    <dbReference type="NCBI Taxonomy" id="412755"/>
    <lineage>
        <taxon>unclassified sequences</taxon>
        <taxon>metagenomes</taxon>
        <taxon>ecological metagenomes</taxon>
    </lineage>
</organism>
<dbReference type="SUPFAM" id="SSF53335">
    <property type="entry name" value="S-adenosyl-L-methionine-dependent methyltransferases"/>
    <property type="match status" value="1"/>
</dbReference>
<dbReference type="PANTHER" id="PTHR33375">
    <property type="entry name" value="CHROMOSOME-PARTITIONING PROTEIN PARB-RELATED"/>
    <property type="match status" value="1"/>
</dbReference>
<comment type="caution">
    <text evidence="2">The sequence shown here is derived from an EMBL/GenBank/DDBJ whole genome shotgun (WGS) entry which is preliminary data.</text>
</comment>
<dbReference type="GO" id="GO:0008168">
    <property type="term" value="F:methyltransferase activity"/>
    <property type="evidence" value="ECO:0007669"/>
    <property type="project" value="InterPro"/>
</dbReference>
<reference evidence="2" key="1">
    <citation type="journal article" date="2014" name="Front. Microbiol.">
        <title>High frequency of phylogenetically diverse reductive dehalogenase-homologous genes in deep subseafloor sedimentary metagenomes.</title>
        <authorList>
            <person name="Kawai M."/>
            <person name="Futagami T."/>
            <person name="Toyoda A."/>
            <person name="Takaki Y."/>
            <person name="Nishi S."/>
            <person name="Hori S."/>
            <person name="Arai W."/>
            <person name="Tsubouchi T."/>
            <person name="Morono Y."/>
            <person name="Uchiyama I."/>
            <person name="Ito T."/>
            <person name="Fujiyama A."/>
            <person name="Inagaki F."/>
            <person name="Takami H."/>
        </authorList>
    </citation>
    <scope>NUCLEOTIDE SEQUENCE</scope>
    <source>
        <strain evidence="2">Expedition CK06-06</strain>
    </source>
</reference>
<dbReference type="SUPFAM" id="SSF110849">
    <property type="entry name" value="ParB/Sulfiredoxin"/>
    <property type="match status" value="1"/>
</dbReference>
<dbReference type="InterPro" id="IPR029063">
    <property type="entry name" value="SAM-dependent_MTases_sf"/>
</dbReference>
<dbReference type="PROSITE" id="PS00092">
    <property type="entry name" value="N6_MTASE"/>
    <property type="match status" value="1"/>
</dbReference>